<dbReference type="PANTHER" id="PTHR33044">
    <property type="entry name" value="BIFUNCTIONAL INHIBITOR/LIPID-TRANSFER PROTEIN/SEED STORAGE 2S ALBUMIN SUPERFAMILY PROTEIN-RELATED"/>
    <property type="match status" value="1"/>
</dbReference>
<proteinExistence type="inferred from homology"/>
<evidence type="ECO:0000256" key="6">
    <source>
        <dbReference type="ARBA" id="ARBA00023157"/>
    </source>
</evidence>
<comment type="similarity">
    <text evidence="2">Belongs to the plant LTP family.</text>
</comment>
<evidence type="ECO:0000256" key="2">
    <source>
        <dbReference type="ARBA" id="ARBA00009748"/>
    </source>
</evidence>
<dbReference type="InterPro" id="IPR043325">
    <property type="entry name" value="LTSS"/>
</dbReference>
<feature type="domain" description="Bifunctional inhibitor/plant lipid transfer protein/seed storage helical" evidence="12">
    <location>
        <begin position="36"/>
        <end position="114"/>
    </location>
</feature>
<dbReference type="GO" id="GO:0098552">
    <property type="term" value="C:side of membrane"/>
    <property type="evidence" value="ECO:0007669"/>
    <property type="project" value="UniProtKB-KW"/>
</dbReference>
<dbReference type="FunFam" id="1.10.110.10:FF:000001">
    <property type="entry name" value="Bifunctional inhibitor/lipid-transfer protein/seed storage 2S albumin superfamily protein"/>
    <property type="match status" value="1"/>
</dbReference>
<organism evidence="13 14">
    <name type="scientific">Spinacia oleracea</name>
    <name type="common">Spinach</name>
    <dbReference type="NCBI Taxonomy" id="3562"/>
    <lineage>
        <taxon>Eukaryota</taxon>
        <taxon>Viridiplantae</taxon>
        <taxon>Streptophyta</taxon>
        <taxon>Embryophyta</taxon>
        <taxon>Tracheophyta</taxon>
        <taxon>Spermatophyta</taxon>
        <taxon>Magnoliopsida</taxon>
        <taxon>eudicotyledons</taxon>
        <taxon>Gunneridae</taxon>
        <taxon>Pentapetalae</taxon>
        <taxon>Caryophyllales</taxon>
        <taxon>Chenopodiaceae</taxon>
        <taxon>Chenopodioideae</taxon>
        <taxon>Anserineae</taxon>
        <taxon>Spinacia</taxon>
    </lineage>
</organism>
<dbReference type="KEGG" id="soe:110797353"/>
<feature type="region of interest" description="Disordered" evidence="9">
    <location>
        <begin position="131"/>
        <end position="166"/>
    </location>
</feature>
<keyword evidence="4" id="KW-0336">GPI-anchor</keyword>
<dbReference type="Pfam" id="PF14368">
    <property type="entry name" value="LTP_2"/>
    <property type="match status" value="1"/>
</dbReference>
<evidence type="ECO:0000256" key="11">
    <source>
        <dbReference type="SAM" id="SignalP"/>
    </source>
</evidence>
<keyword evidence="10" id="KW-0472">Membrane</keyword>
<name>A0A9R0IZX0_SPIOL</name>
<dbReference type="Proteomes" id="UP000813463">
    <property type="component" value="Chromosome 4"/>
</dbReference>
<feature type="compositionally biased region" description="Low complexity" evidence="9">
    <location>
        <begin position="137"/>
        <end position="150"/>
    </location>
</feature>
<keyword evidence="8" id="KW-0449">Lipoprotein</keyword>
<dbReference type="InterPro" id="IPR036312">
    <property type="entry name" value="Bifun_inhib/LTP/seed_sf"/>
</dbReference>
<evidence type="ECO:0000256" key="7">
    <source>
        <dbReference type="ARBA" id="ARBA00023180"/>
    </source>
</evidence>
<dbReference type="CDD" id="cd00010">
    <property type="entry name" value="AAI_LTSS"/>
    <property type="match status" value="1"/>
</dbReference>
<dbReference type="InterPro" id="IPR016140">
    <property type="entry name" value="Bifunc_inhib/LTP/seed_store"/>
</dbReference>
<keyword evidence="5 11" id="KW-0732">Signal</keyword>
<evidence type="ECO:0000256" key="3">
    <source>
        <dbReference type="ARBA" id="ARBA00022475"/>
    </source>
</evidence>
<gene>
    <name evidence="14" type="primary">LOC110797353</name>
</gene>
<keyword evidence="6" id="KW-1015">Disulfide bond</keyword>
<keyword evidence="3" id="KW-1003">Cell membrane</keyword>
<dbReference type="GO" id="GO:0005886">
    <property type="term" value="C:plasma membrane"/>
    <property type="evidence" value="ECO:0007669"/>
    <property type="project" value="UniProtKB-SubCell"/>
</dbReference>
<feature type="chain" id="PRO_5040328064" evidence="11">
    <location>
        <begin position="28"/>
        <end position="193"/>
    </location>
</feature>
<feature type="transmembrane region" description="Helical" evidence="10">
    <location>
        <begin position="173"/>
        <end position="192"/>
    </location>
</feature>
<evidence type="ECO:0000256" key="4">
    <source>
        <dbReference type="ARBA" id="ARBA00022622"/>
    </source>
</evidence>
<protein>
    <submittedName>
        <fullName evidence="14">Non-specific lipid transfer protein GPI-anchored 14</fullName>
    </submittedName>
</protein>
<evidence type="ECO:0000313" key="13">
    <source>
        <dbReference type="Proteomes" id="UP000813463"/>
    </source>
</evidence>
<evidence type="ECO:0000259" key="12">
    <source>
        <dbReference type="SMART" id="SM00499"/>
    </source>
</evidence>
<comment type="subcellular location">
    <subcellularLocation>
        <location evidence="1">Cell membrane</location>
        <topology evidence="1">Lipid-anchor</topology>
        <topology evidence="1">GPI-anchor</topology>
    </subcellularLocation>
</comment>
<dbReference type="SMART" id="SM00499">
    <property type="entry name" value="AAI"/>
    <property type="match status" value="1"/>
</dbReference>
<keyword evidence="10" id="KW-0812">Transmembrane</keyword>
<dbReference type="OrthoDB" id="1938537at2759"/>
<keyword evidence="10" id="KW-1133">Transmembrane helix</keyword>
<sequence length="193" mass="20296">MARRSTHSKGGFLSIVVFLVLVTECFCDITKDKQECANQLVGIATCLPYVSGQAKSPTQDCCIGLKPVLRDSKKCLCILVKDRDDPSLGIKVNATLALELPQTCHLPTFSVTECPGLLHIAPNSPDAKVFNDLSKGSPATNSTAPASSGKSTGGGGGGTSAKDTSDSAKGKRWLVVQIFCGALLWSFVSHLVL</sequence>
<evidence type="ECO:0000256" key="8">
    <source>
        <dbReference type="ARBA" id="ARBA00023288"/>
    </source>
</evidence>
<dbReference type="RefSeq" id="XP_021858152.1">
    <property type="nucleotide sequence ID" value="XM_022002460.2"/>
</dbReference>
<dbReference type="AlphaFoldDB" id="A0A9R0IZX0"/>
<evidence type="ECO:0000256" key="9">
    <source>
        <dbReference type="SAM" id="MobiDB-lite"/>
    </source>
</evidence>
<dbReference type="GeneID" id="110797353"/>
<dbReference type="SUPFAM" id="SSF47699">
    <property type="entry name" value="Bifunctional inhibitor/lipid-transfer protein/seed storage 2S albumin"/>
    <property type="match status" value="1"/>
</dbReference>
<accession>A0A9R0IZX0</accession>
<feature type="signal peptide" evidence="11">
    <location>
        <begin position="1"/>
        <end position="27"/>
    </location>
</feature>
<reference evidence="13" key="1">
    <citation type="journal article" date="2021" name="Nat. Commun.">
        <title>Genomic analyses provide insights into spinach domestication and the genetic basis of agronomic traits.</title>
        <authorList>
            <person name="Cai X."/>
            <person name="Sun X."/>
            <person name="Xu C."/>
            <person name="Sun H."/>
            <person name="Wang X."/>
            <person name="Ge C."/>
            <person name="Zhang Z."/>
            <person name="Wang Q."/>
            <person name="Fei Z."/>
            <person name="Jiao C."/>
            <person name="Wang Q."/>
        </authorList>
    </citation>
    <scope>NUCLEOTIDE SEQUENCE [LARGE SCALE GENOMIC DNA]</scope>
    <source>
        <strain evidence="13">cv. Varoflay</strain>
    </source>
</reference>
<reference evidence="14" key="2">
    <citation type="submission" date="2025-08" db="UniProtKB">
        <authorList>
            <consortium name="RefSeq"/>
        </authorList>
    </citation>
    <scope>IDENTIFICATION</scope>
    <source>
        <tissue evidence="14">Leaf</tissue>
    </source>
</reference>
<evidence type="ECO:0000256" key="10">
    <source>
        <dbReference type="SAM" id="Phobius"/>
    </source>
</evidence>
<evidence type="ECO:0000256" key="1">
    <source>
        <dbReference type="ARBA" id="ARBA00004609"/>
    </source>
</evidence>
<evidence type="ECO:0000256" key="5">
    <source>
        <dbReference type="ARBA" id="ARBA00022729"/>
    </source>
</evidence>
<evidence type="ECO:0000313" key="14">
    <source>
        <dbReference type="RefSeq" id="XP_021858152.1"/>
    </source>
</evidence>
<keyword evidence="13" id="KW-1185">Reference proteome</keyword>
<dbReference type="Gene3D" id="1.10.110.10">
    <property type="entry name" value="Plant lipid-transfer and hydrophobic proteins"/>
    <property type="match status" value="1"/>
</dbReference>
<keyword evidence="7" id="KW-0325">Glycoprotein</keyword>